<name>A0A4R3Z3D5_9FIRM</name>
<gene>
    <name evidence="1" type="ORF">EDD60_11317</name>
</gene>
<dbReference type="EMBL" id="SMCQ01000013">
    <property type="protein sequence ID" value="TCV98424.1"/>
    <property type="molecule type" value="Genomic_DNA"/>
</dbReference>
<reference evidence="1 2" key="1">
    <citation type="submission" date="2019-03" db="EMBL/GenBank/DDBJ databases">
        <title>Genomic Encyclopedia of Type Strains, Phase IV (KMG-IV): sequencing the most valuable type-strain genomes for metagenomic binning, comparative biology and taxonomic classification.</title>
        <authorList>
            <person name="Goeker M."/>
        </authorList>
    </citation>
    <scope>NUCLEOTIDE SEQUENCE [LARGE SCALE GENOMIC DNA]</scope>
    <source>
        <strain evidence="1 2">DSM 29487</strain>
    </source>
</reference>
<organism evidence="1 2">
    <name type="scientific">Longibaculum muris</name>
    <dbReference type="NCBI Taxonomy" id="1796628"/>
    <lineage>
        <taxon>Bacteria</taxon>
        <taxon>Bacillati</taxon>
        <taxon>Bacillota</taxon>
        <taxon>Erysipelotrichia</taxon>
        <taxon>Erysipelotrichales</taxon>
        <taxon>Coprobacillaceae</taxon>
        <taxon>Longibaculum</taxon>
    </lineage>
</organism>
<evidence type="ECO:0000313" key="1">
    <source>
        <dbReference type="EMBL" id="TCV98424.1"/>
    </source>
</evidence>
<dbReference type="GeneID" id="98915661"/>
<sequence length="147" mass="17433">MKKVLILIGIIAVGICLYTCATFKLKDDSLEKIETIENQWSMTFPNHKTLLYQKDTVEGFHRDGNQYFVYSLDEIDSHDFSSFQKQPSPTLENHIKSLWHDDGLDETVQPDFNDDYTYYIVSKDEFNHLYVLLFENQRKLYIIHEKI</sequence>
<comment type="caution">
    <text evidence="1">The sequence shown here is derived from an EMBL/GenBank/DDBJ whole genome shotgun (WGS) entry which is preliminary data.</text>
</comment>
<proteinExistence type="predicted"/>
<keyword evidence="2" id="KW-1185">Reference proteome</keyword>
<protein>
    <submittedName>
        <fullName evidence="1">Uncharacterized protein</fullName>
    </submittedName>
</protein>
<dbReference type="AlphaFoldDB" id="A0A4R3Z3D5"/>
<dbReference type="RefSeq" id="WP_066445659.1">
    <property type="nucleotide sequence ID" value="NZ_JANKBF010000013.1"/>
</dbReference>
<evidence type="ECO:0000313" key="2">
    <source>
        <dbReference type="Proteomes" id="UP000295515"/>
    </source>
</evidence>
<accession>A0A4R3Z3D5</accession>
<dbReference type="Proteomes" id="UP000295515">
    <property type="component" value="Unassembled WGS sequence"/>
</dbReference>